<dbReference type="EMBL" id="JAVHNQ010000001">
    <property type="protein sequence ID" value="KAK6359214.1"/>
    <property type="molecule type" value="Genomic_DNA"/>
</dbReference>
<dbReference type="AlphaFoldDB" id="A0AAV9VBI7"/>
<keyword evidence="2" id="KW-0732">Signal</keyword>
<organism evidence="3 4">
    <name type="scientific">Orbilia brochopaga</name>
    <dbReference type="NCBI Taxonomy" id="3140254"/>
    <lineage>
        <taxon>Eukaryota</taxon>
        <taxon>Fungi</taxon>
        <taxon>Dikarya</taxon>
        <taxon>Ascomycota</taxon>
        <taxon>Pezizomycotina</taxon>
        <taxon>Orbiliomycetes</taxon>
        <taxon>Orbiliales</taxon>
        <taxon>Orbiliaceae</taxon>
        <taxon>Orbilia</taxon>
    </lineage>
</organism>
<protein>
    <submittedName>
        <fullName evidence="3">Uncharacterized protein</fullName>
    </submittedName>
</protein>
<dbReference type="Proteomes" id="UP001375240">
    <property type="component" value="Unassembled WGS sequence"/>
</dbReference>
<feature type="region of interest" description="Disordered" evidence="1">
    <location>
        <begin position="157"/>
        <end position="188"/>
    </location>
</feature>
<evidence type="ECO:0000256" key="1">
    <source>
        <dbReference type="SAM" id="MobiDB-lite"/>
    </source>
</evidence>
<proteinExistence type="predicted"/>
<keyword evidence="4" id="KW-1185">Reference proteome</keyword>
<evidence type="ECO:0000313" key="3">
    <source>
        <dbReference type="EMBL" id="KAK6359214.1"/>
    </source>
</evidence>
<gene>
    <name evidence="3" type="ORF">TWF696_000378</name>
</gene>
<comment type="caution">
    <text evidence="3">The sequence shown here is derived from an EMBL/GenBank/DDBJ whole genome shotgun (WGS) entry which is preliminary data.</text>
</comment>
<feature type="signal peptide" evidence="2">
    <location>
        <begin position="1"/>
        <end position="16"/>
    </location>
</feature>
<reference evidence="3 4" key="1">
    <citation type="submission" date="2019-10" db="EMBL/GenBank/DDBJ databases">
        <authorList>
            <person name="Palmer J.M."/>
        </authorList>
    </citation>
    <scope>NUCLEOTIDE SEQUENCE [LARGE SCALE GENOMIC DNA]</scope>
    <source>
        <strain evidence="3 4">TWF696</strain>
    </source>
</reference>
<evidence type="ECO:0000256" key="2">
    <source>
        <dbReference type="SAM" id="SignalP"/>
    </source>
</evidence>
<accession>A0AAV9VBI7</accession>
<name>A0AAV9VBI7_9PEZI</name>
<sequence length="219" mass="21635">MKFTTLALVAASAVSAQVTFDNGDFKCLGDAAGKNFCAGDSLQTNIIIRCTGEKGQPGNCNDNLAGVPPIGVKTFAPCYQTSNTSGDAACSFNGIAYPDNGASFPIPSGSASASEYPSSTSSIIYAPSSSQVYVPPTNGTTTGGSTLATVTATTTTTTCPTTGQAGPTGGPAPPPPSGGNASYTTNLPIPTQNPNGAGSLIVRDGVALGAVALIGFLLL</sequence>
<evidence type="ECO:0000313" key="4">
    <source>
        <dbReference type="Proteomes" id="UP001375240"/>
    </source>
</evidence>
<feature type="chain" id="PRO_5043384635" evidence="2">
    <location>
        <begin position="17"/>
        <end position="219"/>
    </location>
</feature>